<feature type="transmembrane region" description="Helical" evidence="7">
    <location>
        <begin position="572"/>
        <end position="594"/>
    </location>
</feature>
<keyword evidence="3" id="KW-0808">Transferase</keyword>
<keyword evidence="4 7" id="KW-0812">Transmembrane</keyword>
<protein>
    <recommendedName>
        <fullName evidence="8 9">Glycosyltransferase 2-like domain-containing protein</fullName>
    </recommendedName>
</protein>
<dbReference type="GO" id="GO:0016757">
    <property type="term" value="F:glycosyltransferase activity"/>
    <property type="evidence" value="ECO:0007669"/>
    <property type="project" value="UniProtKB-KW"/>
</dbReference>
<comment type="caution">
    <text evidence="10">The sequence shown here is derived from an EMBL/GenBank/DDBJ whole genome shotgun (WGS) entry which is preliminary data.</text>
</comment>
<keyword evidence="6 7" id="KW-0472">Membrane</keyword>
<dbReference type="AlphaFoldDB" id="A0A0G0BIF7"/>
<keyword evidence="2" id="KW-0328">Glycosyltransferase</keyword>
<dbReference type="Gene3D" id="3.90.550.10">
    <property type="entry name" value="Spore Coat Polysaccharide Biosynthesis Protein SpsA, Chain A"/>
    <property type="match status" value="1"/>
</dbReference>
<reference evidence="10 11" key="1">
    <citation type="journal article" date="2015" name="Nature">
        <title>rRNA introns, odd ribosomes, and small enigmatic genomes across a large radiation of phyla.</title>
        <authorList>
            <person name="Brown C.T."/>
            <person name="Hug L.A."/>
            <person name="Thomas B.C."/>
            <person name="Sharon I."/>
            <person name="Castelle C.J."/>
            <person name="Singh A."/>
            <person name="Wilkins M.J."/>
            <person name="Williams K.H."/>
            <person name="Banfield J.F."/>
        </authorList>
    </citation>
    <scope>NUCLEOTIDE SEQUENCE [LARGE SCALE GENOMIC DNA]</scope>
</reference>
<dbReference type="PANTHER" id="PTHR43867:SF2">
    <property type="entry name" value="CELLULOSE SYNTHASE CATALYTIC SUBUNIT A [UDP-FORMING]"/>
    <property type="match status" value="1"/>
</dbReference>
<evidence type="ECO:0000259" key="8">
    <source>
        <dbReference type="Pfam" id="PF00535"/>
    </source>
</evidence>
<dbReference type="SUPFAM" id="SSF46689">
    <property type="entry name" value="Homeodomain-like"/>
    <property type="match status" value="1"/>
</dbReference>
<evidence type="ECO:0000256" key="6">
    <source>
        <dbReference type="ARBA" id="ARBA00023136"/>
    </source>
</evidence>
<sequence length="988" mass="111498">MLENQLSPKARNLMIQEVIDQDQPISTVSKKYNVSRVTLYKWLKRYKKDISSNKEPDMSSRKRKIDKYWHQSPDEYENAVLSLVNKHPEWGIRTLVRNLPKVGNTPIVGHHGVQNILRRHNLSTYEDRLTYVKKLRTPVIRSIEDILKVISNFFKIPAEKRHGVIRLSGITLLFAFITIVFLGYINYVSTSFEGTPIVSKIGAIFASTALLMGSFFFLYSLKYYLTLAIVLSYSQKETNKSNSIESRGGFINWLLGINKSNSNKTLDNKAAGLEPNLKEINLKNKPFISVQIPFYNEMNVVERSIHAAISFDYPAYEVILCDDSTDKTTEIIKKRMERYLFEGEKLKTIKGDGWTLTSVEVKPGVTLKHLHRTARSGFKGGALNLALKLTDPRTSFVSIFDADFVPYPDSLELFLKYLKVENDMSEDFSLSNVAAVQGYQWHVLNKSENWITRGVRSEYSGSYVIERSGAEIYGGLKQISGSVYMIRKDILEKIGWGISITEDFELTLKLYEAGYKVVYTPYIQAPAECVSTLKRLIRQRMRWAEGHSFNIKKMFVKLMVNSKVTFIEKLELTYLTPYYLQAFFFLVGTLSWLISETVFKTRLPFWTEFWGWSLVLTNMISLPLLNSVGLFLEESEERDYLGLGSFVALSYILVPFQAYASLKGFIEKEEGIWFRTPKTGRITDTFMRGKFYRFISGIIPGKQETSSLEEKYLALSTANNSFNSFSIKPKNKWYGKVFLSILLIITVSTYSLTKGVPEALATNPATTQYLSNTTTSTLTNSWKVLSTVPAQNSGTSLPLVRNDIGDFQYYPGTTNNATGTKCGSTPNGRGWILDTPFGGDGGNIASGTWSFFIYESDNQTAGVGHFDVCVYKITVSSGAITSNTLLYDSNSDSAWSTATDTWNGGVSSISQTTTSQSQFNFSPDEYIYVEYWNHITTKISAATGTSTFYTGESGASDPNIVMPTITIPENALLLLLVVPFIPIITLWA</sequence>
<evidence type="ECO:0000256" key="2">
    <source>
        <dbReference type="ARBA" id="ARBA00022676"/>
    </source>
</evidence>
<evidence type="ECO:0000256" key="4">
    <source>
        <dbReference type="ARBA" id="ARBA00022692"/>
    </source>
</evidence>
<evidence type="ECO:0000256" key="7">
    <source>
        <dbReference type="SAM" id="Phobius"/>
    </source>
</evidence>
<dbReference type="InterPro" id="IPR001173">
    <property type="entry name" value="Glyco_trans_2-like"/>
</dbReference>
<feature type="transmembrane region" description="Helical" evidence="7">
    <location>
        <begin position="197"/>
        <end position="219"/>
    </location>
</feature>
<evidence type="ECO:0000256" key="1">
    <source>
        <dbReference type="ARBA" id="ARBA00004141"/>
    </source>
</evidence>
<comment type="subcellular location">
    <subcellularLocation>
        <location evidence="1">Membrane</location>
        <topology evidence="1">Multi-pass membrane protein</topology>
    </subcellularLocation>
</comment>
<feature type="domain" description="Glycosyltransferase 2-like" evidence="9">
    <location>
        <begin position="397"/>
        <end position="593"/>
    </location>
</feature>
<dbReference type="PANTHER" id="PTHR43867">
    <property type="entry name" value="CELLULOSE SYNTHASE CATALYTIC SUBUNIT A [UDP-FORMING]"/>
    <property type="match status" value="1"/>
</dbReference>
<dbReference type="GO" id="GO:0016020">
    <property type="term" value="C:membrane"/>
    <property type="evidence" value="ECO:0007669"/>
    <property type="project" value="UniProtKB-SubCell"/>
</dbReference>
<evidence type="ECO:0000259" key="9">
    <source>
        <dbReference type="Pfam" id="PF13632"/>
    </source>
</evidence>
<proteinExistence type="predicted"/>
<dbReference type="InterPro" id="IPR009057">
    <property type="entry name" value="Homeodomain-like_sf"/>
</dbReference>
<feature type="domain" description="Glycosyltransferase 2-like" evidence="8">
    <location>
        <begin position="289"/>
        <end position="337"/>
    </location>
</feature>
<keyword evidence="5 7" id="KW-1133">Transmembrane helix</keyword>
<dbReference type="Pfam" id="PF13632">
    <property type="entry name" value="Glyco_trans_2_3"/>
    <property type="match status" value="1"/>
</dbReference>
<evidence type="ECO:0000256" key="3">
    <source>
        <dbReference type="ARBA" id="ARBA00022679"/>
    </source>
</evidence>
<dbReference type="InterPro" id="IPR050321">
    <property type="entry name" value="Glycosyltr_2/OpgH_subfam"/>
</dbReference>
<evidence type="ECO:0000313" key="10">
    <source>
        <dbReference type="EMBL" id="KKP30832.1"/>
    </source>
</evidence>
<dbReference type="EMBL" id="LBOI01000023">
    <property type="protein sequence ID" value="KKP30832.1"/>
    <property type="molecule type" value="Genomic_DNA"/>
</dbReference>
<dbReference type="Proteomes" id="UP000034803">
    <property type="component" value="Unassembled WGS sequence"/>
</dbReference>
<feature type="transmembrane region" description="Helical" evidence="7">
    <location>
        <begin position="609"/>
        <end position="628"/>
    </location>
</feature>
<dbReference type="SUPFAM" id="SSF53448">
    <property type="entry name" value="Nucleotide-diphospho-sugar transferases"/>
    <property type="match status" value="1"/>
</dbReference>
<gene>
    <name evidence="10" type="ORF">UR21_C0023G0002</name>
</gene>
<accession>A0A0G0BIF7</accession>
<dbReference type="Pfam" id="PF00535">
    <property type="entry name" value="Glycos_transf_2"/>
    <property type="match status" value="1"/>
</dbReference>
<evidence type="ECO:0000313" key="11">
    <source>
        <dbReference type="Proteomes" id="UP000034803"/>
    </source>
</evidence>
<feature type="transmembrane region" description="Helical" evidence="7">
    <location>
        <begin position="164"/>
        <end position="185"/>
    </location>
</feature>
<organism evidence="10 11">
    <name type="scientific">Candidatus Woesebacteria bacterium GW2011_GWC2_31_9</name>
    <dbReference type="NCBI Taxonomy" id="1618586"/>
    <lineage>
        <taxon>Bacteria</taxon>
        <taxon>Candidatus Woeseibacteriota</taxon>
    </lineage>
</organism>
<feature type="transmembrane region" description="Helical" evidence="7">
    <location>
        <begin position="640"/>
        <end position="660"/>
    </location>
</feature>
<evidence type="ECO:0000256" key="5">
    <source>
        <dbReference type="ARBA" id="ARBA00022989"/>
    </source>
</evidence>
<name>A0A0G0BIF7_9BACT</name>
<dbReference type="InterPro" id="IPR029044">
    <property type="entry name" value="Nucleotide-diphossugar_trans"/>
</dbReference>